<dbReference type="SMART" id="SM00385">
    <property type="entry name" value="CYCLIN"/>
    <property type="match status" value="2"/>
</dbReference>
<feature type="compositionally biased region" description="Low complexity" evidence="12">
    <location>
        <begin position="1185"/>
        <end position="1203"/>
    </location>
</feature>
<dbReference type="Gene3D" id="1.10.510.10">
    <property type="entry name" value="Transferase(Phosphotransferase) domain 1"/>
    <property type="match status" value="2"/>
</dbReference>
<dbReference type="GO" id="GO:0016301">
    <property type="term" value="F:kinase activity"/>
    <property type="evidence" value="ECO:0007669"/>
    <property type="project" value="UniProtKB-KW"/>
</dbReference>
<gene>
    <name evidence="14" type="ORF">SCF082_LOCUS17494</name>
</gene>
<evidence type="ECO:0000259" key="13">
    <source>
        <dbReference type="PROSITE" id="PS50011"/>
    </source>
</evidence>
<dbReference type="InterPro" id="IPR011009">
    <property type="entry name" value="Kinase-like_dom_sf"/>
</dbReference>
<dbReference type="SUPFAM" id="SSF56112">
    <property type="entry name" value="Protein kinase-like (PK-like)"/>
    <property type="match status" value="1"/>
</dbReference>
<evidence type="ECO:0000256" key="11">
    <source>
        <dbReference type="ARBA" id="ARBA00042858"/>
    </source>
</evidence>
<dbReference type="SMART" id="SM01332">
    <property type="entry name" value="Cyclin_C"/>
    <property type="match status" value="1"/>
</dbReference>
<organism evidence="14 15">
    <name type="scientific">Durusdinium trenchii</name>
    <dbReference type="NCBI Taxonomy" id="1381693"/>
    <lineage>
        <taxon>Eukaryota</taxon>
        <taxon>Sar</taxon>
        <taxon>Alveolata</taxon>
        <taxon>Dinophyceae</taxon>
        <taxon>Suessiales</taxon>
        <taxon>Symbiodiniaceae</taxon>
        <taxon>Durusdinium</taxon>
    </lineage>
</organism>
<evidence type="ECO:0000256" key="12">
    <source>
        <dbReference type="SAM" id="MobiDB-lite"/>
    </source>
</evidence>
<feature type="compositionally biased region" description="Basic residues" evidence="12">
    <location>
        <begin position="80"/>
        <end position="92"/>
    </location>
</feature>
<dbReference type="Gene3D" id="1.10.472.10">
    <property type="entry name" value="Cyclin-like"/>
    <property type="match status" value="2"/>
</dbReference>
<protein>
    <recommendedName>
        <fullName evidence="9">Cyclin-dependent kinase 2 homolog</fullName>
        <ecNumber evidence="1">2.7.11.22</ecNumber>
    </recommendedName>
    <alternativeName>
        <fullName evidence="10">Cell division control protein 2 homolog</fullName>
    </alternativeName>
    <alternativeName>
        <fullName evidence="11">cdc2-related kinase 2</fullName>
    </alternativeName>
</protein>
<name>A0ABP0KI01_9DINO</name>
<evidence type="ECO:0000256" key="1">
    <source>
        <dbReference type="ARBA" id="ARBA00012425"/>
    </source>
</evidence>
<dbReference type="InterPro" id="IPR004367">
    <property type="entry name" value="Cyclin_C-dom"/>
</dbReference>
<evidence type="ECO:0000256" key="4">
    <source>
        <dbReference type="ARBA" id="ARBA00022741"/>
    </source>
</evidence>
<sequence>MKRRQSWDSGSVGEGKRSETEGAAGTASMCADGSASPPNRPVQAPKPTPLVAAESGLQGRMPLVVKRAPGDTETSEGLPKRAKRGKGKAGARRTPLRFDDLLPELKLEILSYLMNDVVFVEQPNLDGNGDLVLSNDKNTFFDGPWCVSKAWNKLCRSKELWQRVPSFTPAGSINRNCFQFLGKKNQGTEGTCFKVMQRRSNRMYALKRARVYPTGEGVPYYMLRELAFLQGLHHPNVAAIERISLVKNRLYVFFDYMETSLFDMINPNNDASGGNPLPLWLIKRYLYQILSGVAFCHQRGVLHRNIKPKHLLLDFPALSKAGAARMVPVDEERQMLPSMLGVEEDAQSSATGKPNWMDRLGNPASSTGGGLVVEAKLISASSTNTVAAVAAAANAAVSHASRRPTIANLSGIRSGPGATTIATASASTDDKNTPHAVKVSPAVYDRMLQEAAHSTIKISDFALVRSSSIPLRSYTSEVVTLWYRSPEVLMGGKYFAAVDVWSIGCVFAEMLLGKPMFPGICEIDQLFQVFLKLGTPDNTIWPGFEQLPNFSFPFPNWKQRPLTAHIDGMDPDGLDLMTKMLTMNPAHRITAEDAMAHRFFDEVRGSQRKPSITGKSSLPTFDPSDEFAHPCHKPGCADMSKTAEVPMNDKVSDVLFSRPMVKAGSSKRWSPPQVCCWRYIRDIDTTFGPRTRSRTTTGLDDPVYLVRYYHHLKTLEASLYPLSGLDAHLDSSIPMVGTTTGNSRLFSAIGTMDHGEADQDDDEDDHQSDGSLPGEGDPFGLAAEVGTANQQHQEEEENNQHQQQQQQQQQPQQQEENLPGDVTNDADVGDRNRFESDAGNDFDASWFEREAVNLPAPVRLPGGGQSETEERDTELFAGIPEELLVPLDRSLLVEWLVEVIDVFEMSIRSVFLAMTFADRMLALHGMSDQGFQLLGATCLHIASKCEDVSYIGVEDLVVCADRIYRAEDVLRLEERVLTTLNFHICSPTVIDFVNVFAVRMRFGEAEDAMSTVGGDASSLGRQDVSPTAQLIAQYIAELSLEDRFFVRCFPSEVAASALVLGIYTTNTPVIDARFRAVTAYTIKELEPCIRRLNSNYVDVRFRANPNVIQRRYLRPINGRVAEVEGRRDLGPLFASCAAQTSPDSPETTMVGNAPGSADDAGDLPSSSSSNPPTPSRSSRRRRAARTPTRTRGSATPARPTRSSTRIRRQRQRQRQRQP</sequence>
<feature type="compositionally biased region" description="Pro residues" evidence="12">
    <location>
        <begin position="38"/>
        <end position="48"/>
    </location>
</feature>
<dbReference type="Pfam" id="PF00069">
    <property type="entry name" value="Pkinase"/>
    <property type="match status" value="2"/>
</dbReference>
<dbReference type="SMART" id="SM00220">
    <property type="entry name" value="S_TKc"/>
    <property type="match status" value="1"/>
</dbReference>
<dbReference type="PANTHER" id="PTHR24056:SF254">
    <property type="entry name" value="CYCLIN-DEPENDENT KINASE 2"/>
    <property type="match status" value="1"/>
</dbReference>
<reference evidence="14 15" key="1">
    <citation type="submission" date="2024-02" db="EMBL/GenBank/DDBJ databases">
        <authorList>
            <person name="Chen Y."/>
            <person name="Shah S."/>
            <person name="Dougan E. K."/>
            <person name="Thang M."/>
            <person name="Chan C."/>
        </authorList>
    </citation>
    <scope>NUCLEOTIDE SEQUENCE [LARGE SCALE GENOMIC DNA]</scope>
</reference>
<evidence type="ECO:0000256" key="6">
    <source>
        <dbReference type="ARBA" id="ARBA00022840"/>
    </source>
</evidence>
<keyword evidence="15" id="KW-1185">Reference proteome</keyword>
<dbReference type="PANTHER" id="PTHR24056">
    <property type="entry name" value="CELL DIVISION PROTEIN KINASE"/>
    <property type="match status" value="1"/>
</dbReference>
<dbReference type="InterPro" id="IPR050108">
    <property type="entry name" value="CDK"/>
</dbReference>
<evidence type="ECO:0000256" key="2">
    <source>
        <dbReference type="ARBA" id="ARBA00022527"/>
    </source>
</evidence>
<evidence type="ECO:0000256" key="10">
    <source>
        <dbReference type="ARBA" id="ARBA00041902"/>
    </source>
</evidence>
<keyword evidence="2" id="KW-0723">Serine/threonine-protein kinase</keyword>
<evidence type="ECO:0000256" key="9">
    <source>
        <dbReference type="ARBA" id="ARBA00039612"/>
    </source>
</evidence>
<dbReference type="InterPro" id="IPR000719">
    <property type="entry name" value="Prot_kinase_dom"/>
</dbReference>
<feature type="compositionally biased region" description="Polar residues" evidence="12">
    <location>
        <begin position="1137"/>
        <end position="1150"/>
    </location>
</feature>
<evidence type="ECO:0000256" key="5">
    <source>
        <dbReference type="ARBA" id="ARBA00022777"/>
    </source>
</evidence>
<proteinExistence type="predicted"/>
<comment type="subunit">
    <text evidence="8">May form a complex composed of at least the catalytic subunit CRK2 and a cyclin.</text>
</comment>
<feature type="compositionally biased region" description="Basic residues" evidence="12">
    <location>
        <begin position="1204"/>
        <end position="1218"/>
    </location>
</feature>
<feature type="compositionally biased region" description="Low complexity" evidence="12">
    <location>
        <begin position="800"/>
        <end position="817"/>
    </location>
</feature>
<dbReference type="InterPro" id="IPR006671">
    <property type="entry name" value="Cyclin_N"/>
</dbReference>
<evidence type="ECO:0000313" key="15">
    <source>
        <dbReference type="Proteomes" id="UP001642464"/>
    </source>
</evidence>
<keyword evidence="5 14" id="KW-0418">Kinase</keyword>
<feature type="domain" description="Protein kinase" evidence="13">
    <location>
        <begin position="178"/>
        <end position="600"/>
    </location>
</feature>
<dbReference type="EC" id="2.7.11.22" evidence="1"/>
<comment type="caution">
    <text evidence="14">The sequence shown here is derived from an EMBL/GenBank/DDBJ whole genome shotgun (WGS) entry which is preliminary data.</text>
</comment>
<evidence type="ECO:0000256" key="7">
    <source>
        <dbReference type="ARBA" id="ARBA00023127"/>
    </source>
</evidence>
<feature type="region of interest" description="Disordered" evidence="12">
    <location>
        <begin position="1136"/>
        <end position="1218"/>
    </location>
</feature>
<evidence type="ECO:0000256" key="8">
    <source>
        <dbReference type="ARBA" id="ARBA00038543"/>
    </source>
</evidence>
<feature type="region of interest" description="Disordered" evidence="12">
    <location>
        <begin position="1"/>
        <end position="92"/>
    </location>
</feature>
<dbReference type="InterPro" id="IPR036915">
    <property type="entry name" value="Cyclin-like_sf"/>
</dbReference>
<dbReference type="Gene3D" id="3.30.200.20">
    <property type="entry name" value="Phosphorylase Kinase, domain 1"/>
    <property type="match status" value="1"/>
</dbReference>
<dbReference type="EMBL" id="CAXAMM010011552">
    <property type="protein sequence ID" value="CAK9026416.1"/>
    <property type="molecule type" value="Genomic_DNA"/>
</dbReference>
<dbReference type="CDD" id="cd20537">
    <property type="entry name" value="CYCLIN_CCNO-like_rpt2"/>
    <property type="match status" value="1"/>
</dbReference>
<evidence type="ECO:0000256" key="3">
    <source>
        <dbReference type="ARBA" id="ARBA00022679"/>
    </source>
</evidence>
<dbReference type="Pfam" id="PF02984">
    <property type="entry name" value="Cyclin_C"/>
    <property type="match status" value="1"/>
</dbReference>
<feature type="region of interest" description="Disordered" evidence="12">
    <location>
        <begin position="753"/>
        <end position="839"/>
    </location>
</feature>
<keyword evidence="3" id="KW-0808">Transferase</keyword>
<dbReference type="PROSITE" id="PS50011">
    <property type="entry name" value="PROTEIN_KINASE_DOM"/>
    <property type="match status" value="1"/>
</dbReference>
<evidence type="ECO:0000313" key="14">
    <source>
        <dbReference type="EMBL" id="CAK9026416.1"/>
    </source>
</evidence>
<accession>A0ABP0KI01</accession>
<keyword evidence="7" id="KW-0195">Cyclin</keyword>
<dbReference type="SUPFAM" id="SSF47954">
    <property type="entry name" value="Cyclin-like"/>
    <property type="match status" value="2"/>
</dbReference>
<keyword evidence="6" id="KW-0067">ATP-binding</keyword>
<dbReference type="Proteomes" id="UP001642464">
    <property type="component" value="Unassembled WGS sequence"/>
</dbReference>
<keyword evidence="4" id="KW-0547">Nucleotide-binding</keyword>
<dbReference type="Pfam" id="PF00134">
    <property type="entry name" value="Cyclin_N"/>
    <property type="match status" value="1"/>
</dbReference>
<dbReference type="InterPro" id="IPR013763">
    <property type="entry name" value="Cyclin-like_dom"/>
</dbReference>